<dbReference type="EMBL" id="JAVREH010000022">
    <property type="protein sequence ID" value="MDT0262744.1"/>
    <property type="molecule type" value="Genomic_DNA"/>
</dbReference>
<dbReference type="RefSeq" id="WP_311423891.1">
    <property type="nucleotide sequence ID" value="NZ_JAVREH010000022.1"/>
</dbReference>
<comment type="caution">
    <text evidence="2">The sequence shown here is derived from an EMBL/GenBank/DDBJ whole genome shotgun (WGS) entry which is preliminary data.</text>
</comment>
<reference evidence="3" key="1">
    <citation type="submission" date="2023-07" db="EMBL/GenBank/DDBJ databases">
        <title>30 novel species of actinomycetes from the DSMZ collection.</title>
        <authorList>
            <person name="Nouioui I."/>
        </authorList>
    </citation>
    <scope>NUCLEOTIDE SEQUENCE [LARGE SCALE GENOMIC DNA]</scope>
    <source>
        <strain evidence="3">DSM 44399</strain>
    </source>
</reference>
<proteinExistence type="predicted"/>
<evidence type="ECO:0000313" key="3">
    <source>
        <dbReference type="Proteomes" id="UP001183176"/>
    </source>
</evidence>
<keyword evidence="3" id="KW-1185">Reference proteome</keyword>
<protein>
    <recommendedName>
        <fullName evidence="4">Chromosome partitioning protein ParB</fullName>
    </recommendedName>
</protein>
<feature type="region of interest" description="Disordered" evidence="1">
    <location>
        <begin position="106"/>
        <end position="125"/>
    </location>
</feature>
<evidence type="ECO:0008006" key="4">
    <source>
        <dbReference type="Google" id="ProtNLM"/>
    </source>
</evidence>
<evidence type="ECO:0000313" key="2">
    <source>
        <dbReference type="EMBL" id="MDT0262744.1"/>
    </source>
</evidence>
<dbReference type="Proteomes" id="UP001183176">
    <property type="component" value="Unassembled WGS sequence"/>
</dbReference>
<gene>
    <name evidence="2" type="ORF">RM423_15210</name>
</gene>
<organism evidence="2 3">
    <name type="scientific">Jatrophihabitans lederbergiae</name>
    <dbReference type="NCBI Taxonomy" id="3075547"/>
    <lineage>
        <taxon>Bacteria</taxon>
        <taxon>Bacillati</taxon>
        <taxon>Actinomycetota</taxon>
        <taxon>Actinomycetes</taxon>
        <taxon>Jatrophihabitantales</taxon>
        <taxon>Jatrophihabitantaceae</taxon>
        <taxon>Jatrophihabitans</taxon>
    </lineage>
</organism>
<evidence type="ECO:0000256" key="1">
    <source>
        <dbReference type="SAM" id="MobiDB-lite"/>
    </source>
</evidence>
<sequence length="125" mass="14410">MRKQYHFWPAKRGFDAWDVDRLIALSRDLSVEQVTVDSIGEIDTQYWFDGSAEVPTVRKVVEHVRLISEVDTSYPIILGHDGRVMDGMHRIARALLEGRTEIDAVRFPSPPEPDYRSCSPHELPY</sequence>
<name>A0ABU2JE42_9ACTN</name>
<accession>A0ABU2JE42</accession>